<comment type="caution">
    <text evidence="4">The sequence shown here is derived from an EMBL/GenBank/DDBJ whole genome shotgun (WGS) entry which is preliminary data.</text>
</comment>
<dbReference type="Gene3D" id="3.90.25.10">
    <property type="entry name" value="UDP-galactose 4-epimerase, domain 1"/>
    <property type="match status" value="1"/>
</dbReference>
<evidence type="ECO:0000259" key="3">
    <source>
        <dbReference type="Pfam" id="PF05368"/>
    </source>
</evidence>
<feature type="domain" description="NmrA-like" evidence="3">
    <location>
        <begin position="2"/>
        <end position="265"/>
    </location>
</feature>
<protein>
    <recommendedName>
        <fullName evidence="3">NmrA-like domain-containing protein</fullName>
    </recommendedName>
</protein>
<dbReference type="Gene3D" id="3.40.50.720">
    <property type="entry name" value="NAD(P)-binding Rossmann-like Domain"/>
    <property type="match status" value="1"/>
</dbReference>
<dbReference type="Pfam" id="PF05368">
    <property type="entry name" value="NmrA"/>
    <property type="match status" value="1"/>
</dbReference>
<dbReference type="SUPFAM" id="SSF51735">
    <property type="entry name" value="NAD(P)-binding Rossmann-fold domains"/>
    <property type="match status" value="1"/>
</dbReference>
<reference evidence="4 5" key="1">
    <citation type="submission" date="2015-06" db="EMBL/GenBank/DDBJ databases">
        <title>Talaromyces atroroseus IBT 11181 draft genome.</title>
        <authorList>
            <person name="Rasmussen K.B."/>
            <person name="Rasmussen S."/>
            <person name="Petersen B."/>
            <person name="Sicheritz-Ponten T."/>
            <person name="Mortensen U.H."/>
            <person name="Thrane U."/>
        </authorList>
    </citation>
    <scope>NUCLEOTIDE SEQUENCE [LARGE SCALE GENOMIC DNA]</scope>
    <source>
        <strain evidence="4 5">IBT 11181</strain>
    </source>
</reference>
<evidence type="ECO:0000256" key="2">
    <source>
        <dbReference type="ARBA" id="ARBA00022857"/>
    </source>
</evidence>
<accession>A0A225A7Z3</accession>
<keyword evidence="5" id="KW-1185">Reference proteome</keyword>
<evidence type="ECO:0000313" key="4">
    <source>
        <dbReference type="EMBL" id="OKL55970.1"/>
    </source>
</evidence>
<sequence length="284" mass="30818">MSEIITVFGATGKQGGSVVRAILNNPLLSSKFKIRAVTRDDSKLAAIELAARGVEVVMANMSSFESLEKVIPGAHTVFLVTDFWQRMSGAEEVLQGKNVTDACKAAGFQHLIFSSLINSAEASKNAFLHVYHFDGKAGVERYMRESDVPATFVLAGTFMSETHHLINRNGDNYVVALPVDGLFVKAAIKYRSSLLGQRIFASAAYYTPQQIVDDFSAATGKAAAFLQIPEDVFKAFLPEAKAQEISETVMLFESVGYYAGADLSGSLKLLDKNQRSGRSTSIII</sequence>
<dbReference type="GO" id="GO:0005634">
    <property type="term" value="C:nucleus"/>
    <property type="evidence" value="ECO:0007669"/>
    <property type="project" value="TreeGrafter"/>
</dbReference>
<dbReference type="AlphaFoldDB" id="A0A225A7Z3"/>
<keyword evidence="2" id="KW-0521">NADP</keyword>
<evidence type="ECO:0000256" key="1">
    <source>
        <dbReference type="ARBA" id="ARBA00006328"/>
    </source>
</evidence>
<dbReference type="EMBL" id="LFMY01000016">
    <property type="protein sequence ID" value="OKL55970.1"/>
    <property type="molecule type" value="Genomic_DNA"/>
</dbReference>
<dbReference type="OrthoDB" id="3358371at2759"/>
<evidence type="ECO:0000313" key="5">
    <source>
        <dbReference type="Proteomes" id="UP000214365"/>
    </source>
</evidence>
<dbReference type="STRING" id="1441469.A0A225A7Z3"/>
<dbReference type="InterPro" id="IPR051164">
    <property type="entry name" value="NmrA-like_oxidored"/>
</dbReference>
<dbReference type="Proteomes" id="UP000214365">
    <property type="component" value="Unassembled WGS sequence"/>
</dbReference>
<comment type="similarity">
    <text evidence="1">Belongs to the NmrA-type oxidoreductase family.</text>
</comment>
<dbReference type="CDD" id="cd05251">
    <property type="entry name" value="NmrA_like_SDR_a"/>
    <property type="match status" value="1"/>
</dbReference>
<dbReference type="InterPro" id="IPR008030">
    <property type="entry name" value="NmrA-like"/>
</dbReference>
<name>A0A225A7Z3_TALAT</name>
<proteinExistence type="inferred from homology"/>
<dbReference type="PANTHER" id="PTHR42748">
    <property type="entry name" value="NITROGEN METABOLITE REPRESSION PROTEIN NMRA FAMILY MEMBER"/>
    <property type="match status" value="1"/>
</dbReference>
<gene>
    <name evidence="4" type="ORF">UA08_08752</name>
</gene>
<dbReference type="RefSeq" id="XP_020116091.1">
    <property type="nucleotide sequence ID" value="XM_020263650.1"/>
</dbReference>
<organism evidence="4 5">
    <name type="scientific">Talaromyces atroroseus</name>
    <dbReference type="NCBI Taxonomy" id="1441469"/>
    <lineage>
        <taxon>Eukaryota</taxon>
        <taxon>Fungi</taxon>
        <taxon>Dikarya</taxon>
        <taxon>Ascomycota</taxon>
        <taxon>Pezizomycotina</taxon>
        <taxon>Eurotiomycetes</taxon>
        <taxon>Eurotiomycetidae</taxon>
        <taxon>Eurotiales</taxon>
        <taxon>Trichocomaceae</taxon>
        <taxon>Talaromyces</taxon>
        <taxon>Talaromyces sect. Trachyspermi</taxon>
    </lineage>
</organism>
<dbReference type="InterPro" id="IPR036291">
    <property type="entry name" value="NAD(P)-bd_dom_sf"/>
</dbReference>
<dbReference type="GeneID" id="31008508"/>
<dbReference type="PANTHER" id="PTHR42748:SF31">
    <property type="entry name" value="NMRA-LIKE DOMAIN-CONTAINING PROTEIN-RELATED"/>
    <property type="match status" value="1"/>
</dbReference>